<proteinExistence type="predicted"/>
<dbReference type="SUPFAM" id="SSF48452">
    <property type="entry name" value="TPR-like"/>
    <property type="match status" value="1"/>
</dbReference>
<keyword evidence="3" id="KW-1185">Reference proteome</keyword>
<organism evidence="2 3">
    <name type="scientific">Actinoplanes lutulentus</name>
    <dbReference type="NCBI Taxonomy" id="1287878"/>
    <lineage>
        <taxon>Bacteria</taxon>
        <taxon>Bacillati</taxon>
        <taxon>Actinomycetota</taxon>
        <taxon>Actinomycetes</taxon>
        <taxon>Micromonosporales</taxon>
        <taxon>Micromonosporaceae</taxon>
        <taxon>Actinoplanes</taxon>
    </lineage>
</organism>
<name>A0A327YVV6_9ACTN</name>
<dbReference type="SUPFAM" id="SSF52540">
    <property type="entry name" value="P-loop containing nucleoside triphosphate hydrolases"/>
    <property type="match status" value="1"/>
</dbReference>
<dbReference type="Proteomes" id="UP000249341">
    <property type="component" value="Unassembled WGS sequence"/>
</dbReference>
<reference evidence="2 3" key="1">
    <citation type="submission" date="2018-06" db="EMBL/GenBank/DDBJ databases">
        <title>Genomic Encyclopedia of Type Strains, Phase III (KMG-III): the genomes of soil and plant-associated and newly described type strains.</title>
        <authorList>
            <person name="Whitman W."/>
        </authorList>
    </citation>
    <scope>NUCLEOTIDE SEQUENCE [LARGE SCALE GENOMIC DNA]</scope>
    <source>
        <strain evidence="2 3">CGMCC 4.7090</strain>
    </source>
</reference>
<dbReference type="InterPro" id="IPR027417">
    <property type="entry name" value="P-loop_NTPase"/>
</dbReference>
<evidence type="ECO:0000256" key="1">
    <source>
        <dbReference type="SAM" id="SignalP"/>
    </source>
</evidence>
<feature type="chain" id="PRO_5016400960" description="Tetratricopeptide repeat protein" evidence="1">
    <location>
        <begin position="20"/>
        <end position="647"/>
    </location>
</feature>
<dbReference type="AlphaFoldDB" id="A0A327YVV6"/>
<gene>
    <name evidence="2" type="ORF">B0I29_1351</name>
</gene>
<dbReference type="InterPro" id="IPR011990">
    <property type="entry name" value="TPR-like_helical_dom_sf"/>
</dbReference>
<protein>
    <recommendedName>
        <fullName evidence="4">Tetratricopeptide repeat protein</fullName>
    </recommendedName>
</protein>
<evidence type="ECO:0008006" key="4">
    <source>
        <dbReference type="Google" id="ProtNLM"/>
    </source>
</evidence>
<dbReference type="Gene3D" id="1.25.40.10">
    <property type="entry name" value="Tetratricopeptide repeat domain"/>
    <property type="match status" value="1"/>
</dbReference>
<dbReference type="Gene3D" id="3.40.50.300">
    <property type="entry name" value="P-loop containing nucleotide triphosphate hydrolases"/>
    <property type="match status" value="1"/>
</dbReference>
<evidence type="ECO:0000313" key="3">
    <source>
        <dbReference type="Proteomes" id="UP000249341"/>
    </source>
</evidence>
<keyword evidence="1" id="KW-0732">Signal</keyword>
<evidence type="ECO:0000313" key="2">
    <source>
        <dbReference type="EMBL" id="RAK24795.1"/>
    </source>
</evidence>
<sequence>MWALAFAVVCAAGAWTALAENKPAWAVVAAAVAAPVGAFAPSVLDRWQVRRLAAAEHRGAVASAARQDLPVSVALLLQAEQQVVPFVGRGWVLQTLASWAASEDAMAVRLLVGAGGVGKTRLAREFSARLTGWETVWVRPGGEATMAEAITADSAVQRRLLVVDYAETRDRARLAALLCAAQQVCSAGGRTRLLLLARHAGLWWETMSSAYPDQAHVVDVLTVAAHVIELPAEIEEWDPQRIVAEAVTAFADRLNHRVPALVPAASRDPATPVLRLHAEALVTVLGGPRTDRFDVLDEVLRHEARYWRHAARRSMLLVGDEPDADAVLRQVAGIASLLGAKEDAEVSGLVTRVPALAGIDGDLIRRYTVWLKGLYPTAAGTLGTVQPDLLGEALAAEALSGYTDGERAAVFSRLTVGQAVQVLTVLARAGEHQPDTQRLIDQALSVDVPTMAEAMLDVAVQFPGRFSAQMAVLLATTDLDSAWTRQMARRIAYPSMELGRVALALTARIVTDVHGSTDLGLRASWISDHAVRLAEAGRRVEALTASQEAVDLRRELAAGNRDAYLPDLAMSVNNHAVQLAEAGRRVEALTASQEAVDLYRALAADNRDAYLPDLAMSVNNHAVRLAEAGRRVEALTASQEAVDLRRE</sequence>
<dbReference type="EMBL" id="QLMJ01000035">
    <property type="protein sequence ID" value="RAK24795.1"/>
    <property type="molecule type" value="Genomic_DNA"/>
</dbReference>
<feature type="signal peptide" evidence="1">
    <location>
        <begin position="1"/>
        <end position="19"/>
    </location>
</feature>
<accession>A0A327YVV6</accession>
<feature type="non-terminal residue" evidence="2">
    <location>
        <position position="647"/>
    </location>
</feature>
<comment type="caution">
    <text evidence="2">The sequence shown here is derived from an EMBL/GenBank/DDBJ whole genome shotgun (WGS) entry which is preliminary data.</text>
</comment>